<evidence type="ECO:0000256" key="12">
    <source>
        <dbReference type="PIRSR" id="PIRSR605959-3"/>
    </source>
</evidence>
<feature type="domain" description="Fumarylacetoacetase N-terminal" evidence="15">
    <location>
        <begin position="17"/>
        <end position="106"/>
    </location>
</feature>
<comment type="similarity">
    <text evidence="2 13">Belongs to the FAH family.</text>
</comment>
<keyword evidence="5 13" id="KW-0378">Hydrolase</keyword>
<dbReference type="InterPro" id="IPR011234">
    <property type="entry name" value="Fumarylacetoacetase-like_C"/>
</dbReference>
<sequence>MSSTHGEDDDAQFGLTNIPFGIVSTQEDSTPKAATRLFSHVFRLSDLMSKGLMDSLDEQTTSALLKLGRAKHREVRELLQTILRRHQEGDVAACAISVADVTYHIPVTVGDLSDFSCSKDHVLNAGEAVTGIRQLPPGFPHFPLGYGGRCSSIVPPGTSIRRPPGQFRSQDGVVFGASRAVDFELEVACVIGQPSSFGEPIDIKDADKHIFGFLLLNDWSARDIQGLEMNPLGPFNGKSFGTSLSPWIITPEALEPFRVQGRQKEASPASYLQSNQSANHYAISLNAEIEADGVRTVVCRSRCDWLYWSVHDMIAHQTINGCPLNAGDILATGTVSGSEVGSHGCLLEITKGGKDL</sequence>
<dbReference type="EMBL" id="JAKLMC020000008">
    <property type="protein sequence ID" value="KAK5954683.1"/>
    <property type="molecule type" value="Genomic_DNA"/>
</dbReference>
<organism evidence="16 17">
    <name type="scientific">Knufia fluminis</name>
    <dbReference type="NCBI Taxonomy" id="191047"/>
    <lineage>
        <taxon>Eukaryota</taxon>
        <taxon>Fungi</taxon>
        <taxon>Dikarya</taxon>
        <taxon>Ascomycota</taxon>
        <taxon>Pezizomycotina</taxon>
        <taxon>Eurotiomycetes</taxon>
        <taxon>Chaetothyriomycetidae</taxon>
        <taxon>Chaetothyriales</taxon>
        <taxon>Trichomeriaceae</taxon>
        <taxon>Knufia</taxon>
    </lineage>
</organism>
<protein>
    <recommendedName>
        <fullName evidence="3 13">Fumarylacetoacetase</fullName>
        <ecNumber evidence="3 13">3.7.1.2</ecNumber>
    </recommendedName>
    <alternativeName>
        <fullName evidence="13">Fumarylacetoacetate hydrolase</fullName>
    </alternativeName>
</protein>
<dbReference type="Gene3D" id="2.30.30.230">
    <property type="entry name" value="Fumarylacetoacetase, N-terminal domain"/>
    <property type="match status" value="1"/>
</dbReference>
<dbReference type="GO" id="GO:0004334">
    <property type="term" value="F:fumarylacetoacetase activity"/>
    <property type="evidence" value="ECO:0007669"/>
    <property type="project" value="UniProtKB-UniRule"/>
</dbReference>
<feature type="domain" description="Fumarylacetoacetase-like C-terminal" evidence="14">
    <location>
        <begin position="114"/>
        <end position="339"/>
    </location>
</feature>
<feature type="binding site" evidence="12">
    <location>
        <position position="184"/>
    </location>
    <ligand>
        <name>Ca(2+)</name>
        <dbReference type="ChEBI" id="CHEBI:29108"/>
    </ligand>
</feature>
<evidence type="ECO:0000313" key="17">
    <source>
        <dbReference type="Proteomes" id="UP001316803"/>
    </source>
</evidence>
<dbReference type="GO" id="GO:0046872">
    <property type="term" value="F:metal ion binding"/>
    <property type="evidence" value="ECO:0007669"/>
    <property type="project" value="UniProtKB-UniRule"/>
</dbReference>
<evidence type="ECO:0000256" key="11">
    <source>
        <dbReference type="PIRSR" id="PIRSR605959-2"/>
    </source>
</evidence>
<feature type="active site" description="Proton acceptor" evidence="10">
    <location>
        <position position="121"/>
    </location>
</feature>
<dbReference type="Gene3D" id="3.90.850.10">
    <property type="entry name" value="Fumarylacetoacetase-like, C-terminal domain"/>
    <property type="match status" value="1"/>
</dbReference>
<dbReference type="InterPro" id="IPR036462">
    <property type="entry name" value="Fumarylacetoacetase_N_sf"/>
</dbReference>
<evidence type="ECO:0000256" key="5">
    <source>
        <dbReference type="ARBA" id="ARBA00022801"/>
    </source>
</evidence>
<evidence type="ECO:0000256" key="1">
    <source>
        <dbReference type="ARBA" id="ARBA00004782"/>
    </source>
</evidence>
<feature type="binding site" evidence="12">
    <location>
        <position position="238"/>
    </location>
    <ligand>
        <name>Mg(2+)</name>
        <dbReference type="ChEBI" id="CHEBI:18420"/>
    </ligand>
</feature>
<comment type="pathway">
    <text evidence="1 13">Amino-acid degradation; L-phenylalanine degradation; acetoacetate and fumarate from L-phenylalanine: step 6/6.</text>
</comment>
<dbReference type="GO" id="GO:0006572">
    <property type="term" value="P:L-tyrosine catabolic process"/>
    <property type="evidence" value="ECO:0007669"/>
    <property type="project" value="UniProtKB-UniRule"/>
</dbReference>
<evidence type="ECO:0000256" key="6">
    <source>
        <dbReference type="ARBA" id="ARBA00022837"/>
    </source>
</evidence>
<dbReference type="PANTHER" id="PTHR43069:SF5">
    <property type="entry name" value="FUMARYLACETOACETASE"/>
    <property type="match status" value="1"/>
</dbReference>
<comment type="cofactor">
    <cofactor evidence="13">
        <name>Mg(2+)</name>
        <dbReference type="ChEBI" id="CHEBI:18420"/>
    </cofactor>
    <cofactor evidence="13">
        <name>Ca(2+)</name>
        <dbReference type="ChEBI" id="CHEBI:29108"/>
    </cofactor>
</comment>
<keyword evidence="4 12" id="KW-0479">Metal-binding</keyword>
<feature type="binding site" evidence="12">
    <location>
        <position position="114"/>
    </location>
    <ligand>
        <name>Ca(2+)</name>
        <dbReference type="ChEBI" id="CHEBI:29108"/>
    </ligand>
</feature>
<evidence type="ECO:0000259" key="15">
    <source>
        <dbReference type="Pfam" id="PF09298"/>
    </source>
</evidence>
<accession>A0AAN8EMG8</accession>
<dbReference type="AlphaFoldDB" id="A0AAN8EMG8"/>
<dbReference type="EC" id="3.7.1.2" evidence="3 13"/>
<evidence type="ECO:0000256" key="8">
    <source>
        <dbReference type="ARBA" id="ARBA00022878"/>
    </source>
</evidence>
<evidence type="ECO:0000256" key="13">
    <source>
        <dbReference type="RuleBase" id="RU366008"/>
    </source>
</evidence>
<evidence type="ECO:0000256" key="7">
    <source>
        <dbReference type="ARBA" id="ARBA00022842"/>
    </source>
</evidence>
<dbReference type="PANTHER" id="PTHR43069">
    <property type="entry name" value="FUMARYLACETOACETASE"/>
    <property type="match status" value="1"/>
</dbReference>
<gene>
    <name evidence="16" type="ORF">OHC33_004407</name>
</gene>
<evidence type="ECO:0000256" key="4">
    <source>
        <dbReference type="ARBA" id="ARBA00022723"/>
    </source>
</evidence>
<keyword evidence="6 12" id="KW-0106">Calcium</keyword>
<keyword evidence="7 12" id="KW-0460">Magnesium</keyword>
<feature type="binding site" evidence="12">
    <location>
        <position position="242"/>
    </location>
    <ligand>
        <name>Mg(2+)</name>
        <dbReference type="ChEBI" id="CHEBI:18420"/>
    </ligand>
</feature>
<dbReference type="InterPro" id="IPR036663">
    <property type="entry name" value="Fumarylacetoacetase_C_sf"/>
</dbReference>
<comment type="caution">
    <text evidence="16">The sequence shown here is derived from an EMBL/GenBank/DDBJ whole genome shotgun (WGS) entry which is preliminary data.</text>
</comment>
<comment type="catalytic activity">
    <reaction evidence="13">
        <text>4-fumarylacetoacetate + H2O = acetoacetate + fumarate + H(+)</text>
        <dbReference type="Rhea" id="RHEA:10244"/>
        <dbReference type="ChEBI" id="CHEBI:13705"/>
        <dbReference type="ChEBI" id="CHEBI:15377"/>
        <dbReference type="ChEBI" id="CHEBI:15378"/>
        <dbReference type="ChEBI" id="CHEBI:18034"/>
        <dbReference type="ChEBI" id="CHEBI:29806"/>
        <dbReference type="EC" id="3.7.1.2"/>
    </reaction>
</comment>
<dbReference type="SUPFAM" id="SSF56529">
    <property type="entry name" value="FAH"/>
    <property type="match status" value="1"/>
</dbReference>
<dbReference type="GO" id="GO:1902000">
    <property type="term" value="P:homogentisate catabolic process"/>
    <property type="evidence" value="ECO:0007669"/>
    <property type="project" value="TreeGrafter"/>
</dbReference>
<feature type="binding site" evidence="12">
    <location>
        <position position="218"/>
    </location>
    <ligand>
        <name>Ca(2+)</name>
        <dbReference type="ChEBI" id="CHEBI:29108"/>
    </ligand>
</feature>
<dbReference type="Pfam" id="PF09298">
    <property type="entry name" value="FAA_hydrolase_N"/>
    <property type="match status" value="1"/>
</dbReference>
<dbReference type="Pfam" id="PF01557">
    <property type="entry name" value="FAA_hydrolase"/>
    <property type="match status" value="1"/>
</dbReference>
<evidence type="ECO:0000256" key="2">
    <source>
        <dbReference type="ARBA" id="ARBA00010211"/>
    </source>
</evidence>
<keyword evidence="8 13" id="KW-0828">Tyrosine catabolism</keyword>
<evidence type="ECO:0000256" key="9">
    <source>
        <dbReference type="ARBA" id="ARBA00023232"/>
    </source>
</evidence>
<keyword evidence="9 13" id="KW-0585">Phenylalanine catabolism</keyword>
<reference evidence="16 17" key="1">
    <citation type="submission" date="2022-12" db="EMBL/GenBank/DDBJ databases">
        <title>Genomic features and morphological characterization of a novel Knufia sp. strain isolated from spacecraft assembly facility.</title>
        <authorList>
            <person name="Teixeira M."/>
            <person name="Chander A.M."/>
            <person name="Stajich J.E."/>
            <person name="Venkateswaran K."/>
        </authorList>
    </citation>
    <scope>NUCLEOTIDE SEQUENCE [LARGE SCALE GENOMIC DNA]</scope>
    <source>
        <strain evidence="16 17">FJI-L2-BK-P2</strain>
    </source>
</reference>
<name>A0AAN8EMG8_9EURO</name>
<dbReference type="Proteomes" id="UP001316803">
    <property type="component" value="Unassembled WGS sequence"/>
</dbReference>
<dbReference type="GO" id="GO:0006559">
    <property type="term" value="P:L-phenylalanine catabolic process"/>
    <property type="evidence" value="ECO:0007669"/>
    <property type="project" value="UniProtKB-UniRule"/>
</dbReference>
<dbReference type="SUPFAM" id="SSF63433">
    <property type="entry name" value="Fumarylacetoacetate hydrolase, FAH, N-terminal domain"/>
    <property type="match status" value="1"/>
</dbReference>
<evidence type="ECO:0000256" key="10">
    <source>
        <dbReference type="PIRSR" id="PIRSR605959-1"/>
    </source>
</evidence>
<dbReference type="InterPro" id="IPR005959">
    <property type="entry name" value="Fumarylacetoacetase"/>
</dbReference>
<evidence type="ECO:0000256" key="3">
    <source>
        <dbReference type="ARBA" id="ARBA00012094"/>
    </source>
</evidence>
<proteinExistence type="inferred from homology"/>
<feature type="binding site" evidence="11">
    <location>
        <position position="225"/>
    </location>
    <ligand>
        <name>substrate</name>
    </ligand>
</feature>
<evidence type="ECO:0000313" key="16">
    <source>
        <dbReference type="EMBL" id="KAK5954683.1"/>
    </source>
</evidence>
<keyword evidence="17" id="KW-1185">Reference proteome</keyword>
<dbReference type="InterPro" id="IPR015377">
    <property type="entry name" value="Fumarylacetoacetase_N"/>
</dbReference>
<feature type="binding site" evidence="12">
    <location>
        <position position="186"/>
    </location>
    <ligand>
        <name>Ca(2+)</name>
        <dbReference type="ChEBI" id="CHEBI:29108"/>
    </ligand>
</feature>
<evidence type="ECO:0000259" key="14">
    <source>
        <dbReference type="Pfam" id="PF01557"/>
    </source>
</evidence>
<feature type="binding site" evidence="11">
    <location>
        <position position="334"/>
    </location>
    <ligand>
        <name>substrate</name>
    </ligand>
</feature>
<feature type="binding site" evidence="12">
    <location>
        <position position="218"/>
    </location>
    <ligand>
        <name>Mg(2+)</name>
        <dbReference type="ChEBI" id="CHEBI:18420"/>
    </ligand>
</feature>